<proteinExistence type="predicted"/>
<dbReference type="Pfam" id="PF02493">
    <property type="entry name" value="MORN"/>
    <property type="match status" value="2"/>
</dbReference>
<dbReference type="PANTHER" id="PTHR43215:SF14">
    <property type="entry name" value="RADIAL SPOKE HEAD 1 HOMOLOG"/>
    <property type="match status" value="1"/>
</dbReference>
<gene>
    <name evidence="3" type="ORF">L3049_09610</name>
</gene>
<reference evidence="3 4" key="1">
    <citation type="submission" date="2022-01" db="EMBL/GenBank/DDBJ databases">
        <title>Labilibaculum sp. nov, a marine bacterium isolated from Antarctica.</title>
        <authorList>
            <person name="Dai W."/>
        </authorList>
    </citation>
    <scope>NUCLEOTIDE SEQUENCE [LARGE SCALE GENOMIC DNA]</scope>
    <source>
        <strain evidence="3 4">DW002</strain>
    </source>
</reference>
<protein>
    <recommendedName>
        <fullName evidence="5">MORN repeat-containing protein</fullName>
    </recommendedName>
</protein>
<keyword evidence="1" id="KW-0677">Repeat</keyword>
<dbReference type="Gene3D" id="2.20.110.10">
    <property type="entry name" value="Histone H3 K4-specific methyltransferase SET7/9 N-terminal domain"/>
    <property type="match status" value="1"/>
</dbReference>
<evidence type="ECO:0000313" key="4">
    <source>
        <dbReference type="Proteomes" id="UP001528920"/>
    </source>
</evidence>
<evidence type="ECO:0000256" key="2">
    <source>
        <dbReference type="SAM" id="SignalP"/>
    </source>
</evidence>
<feature type="signal peptide" evidence="2">
    <location>
        <begin position="1"/>
        <end position="19"/>
    </location>
</feature>
<accession>A0ABT5VS66</accession>
<keyword evidence="2" id="KW-0732">Signal</keyword>
<organism evidence="3 4">
    <name type="scientific">Paralabilibaculum antarcticum</name>
    <dbReference type="NCBI Taxonomy" id="2912572"/>
    <lineage>
        <taxon>Bacteria</taxon>
        <taxon>Pseudomonadati</taxon>
        <taxon>Bacteroidota</taxon>
        <taxon>Bacteroidia</taxon>
        <taxon>Marinilabiliales</taxon>
        <taxon>Marinifilaceae</taxon>
        <taxon>Paralabilibaculum</taxon>
    </lineage>
</organism>
<keyword evidence="4" id="KW-1185">Reference proteome</keyword>
<dbReference type="Proteomes" id="UP001528920">
    <property type="component" value="Unassembled WGS sequence"/>
</dbReference>
<comment type="caution">
    <text evidence="3">The sequence shown here is derived from an EMBL/GenBank/DDBJ whole genome shotgun (WGS) entry which is preliminary data.</text>
</comment>
<dbReference type="SUPFAM" id="SSF82185">
    <property type="entry name" value="Histone H3 K4-specific methyltransferase SET7/9 N-terminal domain"/>
    <property type="match status" value="1"/>
</dbReference>
<evidence type="ECO:0000313" key="3">
    <source>
        <dbReference type="EMBL" id="MDE5418266.1"/>
    </source>
</evidence>
<dbReference type="InterPro" id="IPR003409">
    <property type="entry name" value="MORN"/>
</dbReference>
<name>A0ABT5VS66_9BACT</name>
<evidence type="ECO:0000256" key="1">
    <source>
        <dbReference type="ARBA" id="ARBA00022737"/>
    </source>
</evidence>
<sequence>MKFILPFILFLSLSQFISAQENCKVLLHEIDSIYIGKCKKGYAHGKGTAIGKDSYTGKFTKGWPNGKGTYTWANGDIYTGGWIEGKRNGNGKLTLKLADRDSILDGLWKEDMYLGPKPKAPSVITKTSIERHSFQKLGKIHNRVLINFLQSGGTNNTITNLSINATSGEETNLGNSIGYEFVKFPVIIRVSYATMNKLNTLRYQAIFEFEITEPGDWLVKLHN</sequence>
<dbReference type="SMART" id="SM00698">
    <property type="entry name" value="MORN"/>
    <property type="match status" value="2"/>
</dbReference>
<dbReference type="PANTHER" id="PTHR43215">
    <property type="entry name" value="RADIAL SPOKE HEAD 1 HOMOLOG"/>
    <property type="match status" value="1"/>
</dbReference>
<dbReference type="EMBL" id="JAKJSC010000001">
    <property type="protein sequence ID" value="MDE5418266.1"/>
    <property type="molecule type" value="Genomic_DNA"/>
</dbReference>
<dbReference type="RefSeq" id="WP_275109592.1">
    <property type="nucleotide sequence ID" value="NZ_JAKJSC010000001.1"/>
</dbReference>
<evidence type="ECO:0008006" key="5">
    <source>
        <dbReference type="Google" id="ProtNLM"/>
    </source>
</evidence>
<feature type="chain" id="PRO_5046586932" description="MORN repeat-containing protein" evidence="2">
    <location>
        <begin position="20"/>
        <end position="223"/>
    </location>
</feature>